<comment type="subcellular location">
    <subcellularLocation>
        <location evidence="6">Cell membrane</location>
        <topology evidence="6">Multi-pass membrane protein</topology>
    </subcellularLocation>
    <subcellularLocation>
        <location evidence="1">Membrane</location>
        <topology evidence="1">Multi-pass membrane protein</topology>
    </subcellularLocation>
</comment>
<dbReference type="GO" id="GO:0005886">
    <property type="term" value="C:plasma membrane"/>
    <property type="evidence" value="ECO:0007669"/>
    <property type="project" value="UniProtKB-SubCell"/>
</dbReference>
<keyword evidence="4 6" id="KW-1133">Transmembrane helix</keyword>
<keyword evidence="6" id="KW-0769">Symport</keyword>
<feature type="transmembrane region" description="Helical" evidence="6">
    <location>
        <begin position="217"/>
        <end position="237"/>
    </location>
</feature>
<dbReference type="RefSeq" id="WP_002439344.1">
    <property type="nucleotide sequence ID" value="NZ_AP038759.1"/>
</dbReference>
<evidence type="ECO:0000256" key="2">
    <source>
        <dbReference type="ARBA" id="ARBA00022448"/>
    </source>
</evidence>
<dbReference type="PRINTS" id="PR00447">
    <property type="entry name" value="NATRESASSCMP"/>
</dbReference>
<dbReference type="PANTHER" id="PTHR11706">
    <property type="entry name" value="SOLUTE CARRIER PROTEIN FAMILY 11 MEMBER"/>
    <property type="match status" value="1"/>
</dbReference>
<sequence>MGVILLNSNNNNHEQQRSLDEINNTINFNHNDSASQKFLAFLGPGLLVAVGYMDPGNWITSMQGGAQYGYTLLFIILISSLSAMLLQSMTVRLGIATGMDLAQMTRHFLNKPVAIMFWIIAELAIIATDIAEVIGSAIALDLIFGIPLIVGALITVFDVFLLLFIMKFGFRKIEAIVGTLIFTVLAIFVFEVYISSPHIIDMLNGFVPHKEIITNQGILYIALGIIGATIMPHNLYLHSSIVQSRKYDRHSIHEKAQAIKYATIDSNIQLSIAFVVNCLLLTLGAALFFGTKTEDLGGFYDLYLALKTEPALGATLGGIMSTLFAVALLASGQNSTITGTLAGQIVMEGFLKLSIPNWLRRLITRSLAVIPVIICLIVFKGNTEKIEQLLVFSQVFLSIALPFSLIPLQLATSNQNLMGPFKNKTWINIISWLLIIVLSGLNVYLIIQTFQEL</sequence>
<organism evidence="7 8">
    <name type="scientific">Staphylococcus epidermidis</name>
    <dbReference type="NCBI Taxonomy" id="1282"/>
    <lineage>
        <taxon>Bacteria</taxon>
        <taxon>Bacillati</taxon>
        <taxon>Bacillota</taxon>
        <taxon>Bacilli</taxon>
        <taxon>Bacillales</taxon>
        <taxon>Staphylococcaceae</taxon>
        <taxon>Staphylococcus</taxon>
    </lineage>
</organism>
<feature type="transmembrane region" description="Helical" evidence="6">
    <location>
        <begin position="133"/>
        <end position="163"/>
    </location>
</feature>
<feature type="transmembrane region" description="Helical" evidence="6">
    <location>
        <begin position="175"/>
        <end position="194"/>
    </location>
</feature>
<feature type="transmembrane region" description="Helical" evidence="6">
    <location>
        <begin position="270"/>
        <end position="291"/>
    </location>
</feature>
<name>A0AAE5QWY4_STAEP</name>
<dbReference type="SMR" id="A0AAE5QWY4"/>
<keyword evidence="5 6" id="KW-0472">Membrane</keyword>
<dbReference type="EMBL" id="PEJG01000005">
    <property type="protein sequence ID" value="PIH10400.1"/>
    <property type="molecule type" value="Genomic_DNA"/>
</dbReference>
<keyword evidence="6" id="KW-1003">Cell membrane</keyword>
<dbReference type="InterPro" id="IPR001046">
    <property type="entry name" value="NRAMP_fam"/>
</dbReference>
<evidence type="ECO:0000313" key="7">
    <source>
        <dbReference type="EMBL" id="PIH10400.1"/>
    </source>
</evidence>
<feature type="transmembrane region" description="Helical" evidence="6">
    <location>
        <begin position="108"/>
        <end position="127"/>
    </location>
</feature>
<dbReference type="GO" id="GO:0034755">
    <property type="term" value="P:iron ion transmembrane transport"/>
    <property type="evidence" value="ECO:0007669"/>
    <property type="project" value="TreeGrafter"/>
</dbReference>
<comment type="similarity">
    <text evidence="6">Belongs to the NRAMP family.</text>
</comment>
<accession>A0AAE5QWY4</accession>
<dbReference type="GO" id="GO:0005384">
    <property type="term" value="F:manganese ion transmembrane transporter activity"/>
    <property type="evidence" value="ECO:0007669"/>
    <property type="project" value="TreeGrafter"/>
</dbReference>
<evidence type="ECO:0000256" key="6">
    <source>
        <dbReference type="HAMAP-Rule" id="MF_00221"/>
    </source>
</evidence>
<dbReference type="NCBIfam" id="NF001923">
    <property type="entry name" value="PRK00701.1"/>
    <property type="match status" value="1"/>
</dbReference>
<feature type="transmembrane region" description="Helical" evidence="6">
    <location>
        <begin position="391"/>
        <end position="413"/>
    </location>
</feature>
<feature type="transmembrane region" description="Helical" evidence="6">
    <location>
        <begin position="311"/>
        <end position="330"/>
    </location>
</feature>
<feature type="transmembrane region" description="Helical" evidence="6">
    <location>
        <begin position="38"/>
        <end position="55"/>
    </location>
</feature>
<dbReference type="Pfam" id="PF01566">
    <property type="entry name" value="Nramp"/>
    <property type="match status" value="1"/>
</dbReference>
<dbReference type="NCBIfam" id="NF037982">
    <property type="entry name" value="Nramp_1"/>
    <property type="match status" value="1"/>
</dbReference>
<dbReference type="HAMAP" id="MF_00221">
    <property type="entry name" value="NRAMP"/>
    <property type="match status" value="1"/>
</dbReference>
<dbReference type="GO" id="GO:0015086">
    <property type="term" value="F:cadmium ion transmembrane transporter activity"/>
    <property type="evidence" value="ECO:0007669"/>
    <property type="project" value="TreeGrafter"/>
</dbReference>
<evidence type="ECO:0000256" key="1">
    <source>
        <dbReference type="ARBA" id="ARBA00004141"/>
    </source>
</evidence>
<evidence type="ECO:0000256" key="4">
    <source>
        <dbReference type="ARBA" id="ARBA00022989"/>
    </source>
</evidence>
<dbReference type="Proteomes" id="UP000228502">
    <property type="component" value="Unassembled WGS sequence"/>
</dbReference>
<evidence type="ECO:0000313" key="8">
    <source>
        <dbReference type="Proteomes" id="UP000228502"/>
    </source>
</evidence>
<dbReference type="NCBIfam" id="TIGR01197">
    <property type="entry name" value="nramp"/>
    <property type="match status" value="1"/>
</dbReference>
<dbReference type="AlphaFoldDB" id="A0AAE5QWY4"/>
<keyword evidence="2 6" id="KW-0813">Transport</keyword>
<gene>
    <name evidence="6" type="primary">mntH</name>
    <name evidence="7" type="ORF">CTJ08_04860</name>
</gene>
<proteinExistence type="inferred from homology"/>
<protein>
    <recommendedName>
        <fullName evidence="6">Divalent metal cation transporter MntH</fullName>
    </recommendedName>
</protein>
<feature type="transmembrane region" description="Helical" evidence="6">
    <location>
        <begin position="67"/>
        <end position="87"/>
    </location>
</feature>
<dbReference type="GO" id="GO:0015293">
    <property type="term" value="F:symporter activity"/>
    <property type="evidence" value="ECO:0007669"/>
    <property type="project" value="UniProtKB-UniRule"/>
</dbReference>
<keyword evidence="3 6" id="KW-0812">Transmembrane</keyword>
<keyword evidence="6" id="KW-0406">Ion transport</keyword>
<evidence type="ECO:0000256" key="3">
    <source>
        <dbReference type="ARBA" id="ARBA00022692"/>
    </source>
</evidence>
<dbReference type="PANTHER" id="PTHR11706:SF33">
    <property type="entry name" value="NATURAL RESISTANCE-ASSOCIATED MACROPHAGE PROTEIN 2"/>
    <property type="match status" value="1"/>
</dbReference>
<comment type="caution">
    <text evidence="7">The sequence shown here is derived from an EMBL/GenBank/DDBJ whole genome shotgun (WGS) entry which is preliminary data.</text>
</comment>
<comment type="function">
    <text evidence="6">H(+)-stimulated, divalent metal cation uptake system.</text>
</comment>
<feature type="transmembrane region" description="Helical" evidence="6">
    <location>
        <begin position="425"/>
        <end position="447"/>
    </location>
</feature>
<evidence type="ECO:0000256" key="5">
    <source>
        <dbReference type="ARBA" id="ARBA00023136"/>
    </source>
</evidence>
<reference evidence="7 8" key="1">
    <citation type="submission" date="2017-10" db="EMBL/GenBank/DDBJ databases">
        <title>genome sequences of Staph epi in chlorhexidine trial.</title>
        <authorList>
            <person name="Greninger A.L."/>
            <person name="Addetia A."/>
            <person name="Qin X."/>
            <person name="Zerr D."/>
        </authorList>
    </citation>
    <scope>NUCLEOTIDE SEQUENCE [LARGE SCALE GENOMIC DNA]</scope>
    <source>
        <strain evidence="7 8">SCH-17</strain>
    </source>
</reference>
<dbReference type="GO" id="GO:0046872">
    <property type="term" value="F:metal ion binding"/>
    <property type="evidence" value="ECO:0007669"/>
    <property type="project" value="UniProtKB-UniRule"/>
</dbReference>